<accession>A0ABW0S2X6</accession>
<comment type="caution">
    <text evidence="1">The sequence shown here is derived from an EMBL/GenBank/DDBJ whole genome shotgun (WGS) entry which is preliminary data.</text>
</comment>
<proteinExistence type="predicted"/>
<dbReference type="EMBL" id="JBHSMZ010000014">
    <property type="protein sequence ID" value="MFC5550300.1"/>
    <property type="molecule type" value="Genomic_DNA"/>
</dbReference>
<sequence length="108" mass="12426">MIAKLAAKLGFVPKSEVVDKLQFARSVGKRLDEHREVVESIAASTTLFVDSPWHIDHMAVQDDYLMRLYHMVHGRWPDDSTRLQLTREVVRARPPILGKCSLPEFSKR</sequence>
<evidence type="ECO:0000313" key="1">
    <source>
        <dbReference type="EMBL" id="MFC5550300.1"/>
    </source>
</evidence>
<name>A0ABW0S2X6_9BURK</name>
<dbReference type="Proteomes" id="UP001596086">
    <property type="component" value="Unassembled WGS sequence"/>
</dbReference>
<evidence type="ECO:0000313" key="2">
    <source>
        <dbReference type="Proteomes" id="UP001596086"/>
    </source>
</evidence>
<dbReference type="RefSeq" id="WP_379772685.1">
    <property type="nucleotide sequence ID" value="NZ_JBHSMZ010000014.1"/>
</dbReference>
<gene>
    <name evidence="1" type="ORF">ACFPO9_17425</name>
</gene>
<organism evidence="1 2">
    <name type="scientific">Massilia aerilata</name>
    <dbReference type="NCBI Taxonomy" id="453817"/>
    <lineage>
        <taxon>Bacteria</taxon>
        <taxon>Pseudomonadati</taxon>
        <taxon>Pseudomonadota</taxon>
        <taxon>Betaproteobacteria</taxon>
        <taxon>Burkholderiales</taxon>
        <taxon>Oxalobacteraceae</taxon>
        <taxon>Telluria group</taxon>
        <taxon>Massilia</taxon>
    </lineage>
</organism>
<reference evidence="2" key="1">
    <citation type="journal article" date="2019" name="Int. J. Syst. Evol. Microbiol.">
        <title>The Global Catalogue of Microorganisms (GCM) 10K type strain sequencing project: providing services to taxonomists for standard genome sequencing and annotation.</title>
        <authorList>
            <consortium name="The Broad Institute Genomics Platform"/>
            <consortium name="The Broad Institute Genome Sequencing Center for Infectious Disease"/>
            <person name="Wu L."/>
            <person name="Ma J."/>
        </authorList>
    </citation>
    <scope>NUCLEOTIDE SEQUENCE [LARGE SCALE GENOMIC DNA]</scope>
    <source>
        <strain evidence="2">CGMCC 4.5798</strain>
    </source>
</reference>
<protein>
    <submittedName>
        <fullName evidence="1">Uncharacterized protein</fullName>
    </submittedName>
</protein>
<keyword evidence="2" id="KW-1185">Reference proteome</keyword>